<gene>
    <name evidence="2" type="ORF">AYO21_00447</name>
</gene>
<sequence>MPSFYMSAARRRAERRRNALPTDDFLWDVVHRLRRSGQLARASSPGRSPAQSRGGSSAGSPGRTPQRLERRSPPAQSSGRLSGRSPIRSQGRSPARQSVGSPRRSLRRSPERSPAPALSPPPQPPPPPPSPSHAHSQERSTEHRAHKSLMDRLWDRADALREIEEERKERKTDAHAAIERSRRRIVEGPTDEERWAAMETYLARYTVEEEERTGHKCSPSCEEHPFGGWDFGIPGSDGEREVNPLDLLD</sequence>
<dbReference type="RefSeq" id="XP_022517051.1">
    <property type="nucleotide sequence ID" value="XM_022650437.1"/>
</dbReference>
<dbReference type="EMBL" id="LVKK01000002">
    <property type="protein sequence ID" value="OAG45099.1"/>
    <property type="molecule type" value="Genomic_DNA"/>
</dbReference>
<proteinExistence type="predicted"/>
<feature type="compositionally biased region" description="Polar residues" evidence="1">
    <location>
        <begin position="87"/>
        <end position="100"/>
    </location>
</feature>
<feature type="region of interest" description="Disordered" evidence="1">
    <location>
        <begin position="1"/>
        <end position="24"/>
    </location>
</feature>
<organism evidence="2 3">
    <name type="scientific">Fonsecaea monophora</name>
    <dbReference type="NCBI Taxonomy" id="254056"/>
    <lineage>
        <taxon>Eukaryota</taxon>
        <taxon>Fungi</taxon>
        <taxon>Dikarya</taxon>
        <taxon>Ascomycota</taxon>
        <taxon>Pezizomycotina</taxon>
        <taxon>Eurotiomycetes</taxon>
        <taxon>Chaetothyriomycetidae</taxon>
        <taxon>Chaetothyriales</taxon>
        <taxon>Herpotrichiellaceae</taxon>
        <taxon>Fonsecaea</taxon>
    </lineage>
</organism>
<reference evidence="2 3" key="1">
    <citation type="submission" date="2016-03" db="EMBL/GenBank/DDBJ databases">
        <title>Draft genome sequence of the Fonsecaea monophora CBS 269.37.</title>
        <authorList>
            <person name="Bombassaro A."/>
            <person name="Vinicius W.A."/>
            <person name="De Hoog S."/>
            <person name="Sun J."/>
            <person name="Souza E.M."/>
            <person name="Raittz R.T."/>
            <person name="Costa F."/>
            <person name="Leao A.C."/>
            <person name="Tadra-Sfeir M.Z."/>
            <person name="Baura V."/>
            <person name="Balsanelli E."/>
            <person name="Pedrosa F.O."/>
            <person name="Moreno L.F."/>
            <person name="Steffens M.B."/>
            <person name="Xi L."/>
            <person name="Bocca A.L."/>
            <person name="Felipe M.S."/>
            <person name="Teixeira M."/>
            <person name="Telles Filho F.Q."/>
            <person name="Azevedo C.M."/>
            <person name="Gomes R."/>
            <person name="Vicente V.A."/>
        </authorList>
    </citation>
    <scope>NUCLEOTIDE SEQUENCE [LARGE SCALE GENOMIC DNA]</scope>
    <source>
        <strain evidence="2 3">CBS 269.37</strain>
    </source>
</reference>
<feature type="region of interest" description="Disordered" evidence="1">
    <location>
        <begin position="211"/>
        <end position="249"/>
    </location>
</feature>
<comment type="caution">
    <text evidence="2">The sequence shown here is derived from an EMBL/GenBank/DDBJ whole genome shotgun (WGS) entry which is preliminary data.</text>
</comment>
<evidence type="ECO:0000256" key="1">
    <source>
        <dbReference type="SAM" id="MobiDB-lite"/>
    </source>
</evidence>
<feature type="compositionally biased region" description="Low complexity" evidence="1">
    <location>
        <begin position="40"/>
        <end position="65"/>
    </location>
</feature>
<evidence type="ECO:0000313" key="3">
    <source>
        <dbReference type="Proteomes" id="UP000077002"/>
    </source>
</evidence>
<dbReference type="GeneID" id="34595629"/>
<feature type="compositionally biased region" description="Pro residues" evidence="1">
    <location>
        <begin position="117"/>
        <end position="131"/>
    </location>
</feature>
<dbReference type="AlphaFoldDB" id="A0A177FPQ4"/>
<dbReference type="OrthoDB" id="10458258at2759"/>
<name>A0A177FPQ4_9EURO</name>
<feature type="region of interest" description="Disordered" evidence="1">
    <location>
        <begin position="37"/>
        <end position="152"/>
    </location>
</feature>
<dbReference type="Proteomes" id="UP000077002">
    <property type="component" value="Unassembled WGS sequence"/>
</dbReference>
<evidence type="ECO:0000313" key="2">
    <source>
        <dbReference type="EMBL" id="OAG45099.1"/>
    </source>
</evidence>
<feature type="compositionally biased region" description="Basic and acidic residues" evidence="1">
    <location>
        <begin position="135"/>
        <end position="152"/>
    </location>
</feature>
<keyword evidence="3" id="KW-1185">Reference proteome</keyword>
<accession>A0A177FPQ4</accession>
<protein>
    <submittedName>
        <fullName evidence="2">Uncharacterized protein</fullName>
    </submittedName>
</protein>